<dbReference type="EMBL" id="JABCIY010000003">
    <property type="protein sequence ID" value="KAF7198248.1"/>
    <property type="molecule type" value="Genomic_DNA"/>
</dbReference>
<feature type="chain" id="PRO_5034047408" evidence="11">
    <location>
        <begin position="24"/>
        <end position="396"/>
    </location>
</feature>
<dbReference type="Gene3D" id="2.160.20.10">
    <property type="entry name" value="Single-stranded right-handed beta-helix, Pectin lyase-like"/>
    <property type="match status" value="2"/>
</dbReference>
<evidence type="ECO:0000256" key="1">
    <source>
        <dbReference type="ARBA" id="ARBA00004613"/>
    </source>
</evidence>
<dbReference type="InterPro" id="IPR011050">
    <property type="entry name" value="Pectin_lyase_fold/virulence"/>
</dbReference>
<sequence>MQSPSNLKVFSTYFLALLPLTFAATCTIPSHNNALYDDTPAILSAFSKCGNNGHIIFSPNTTYHINTVMNTTSLSDVQIDIHGYLLWSTNITHWLETSMPVGYQNQSTVWFLGGKNITVNGHGTGTFDGNGQVWYDFVQGESNYPRRPMGLTIWKAHSKSTTGQHESPARNTDGADVLYSNNVTMRRWEVDNGDDAIALKGNSTNILIEDCVFRTGQGFALGSIGQYADRFEVIEDVVVRNIRCIGTKYAAYVKTWTGEQSGYPPNGGGGGKGYIRNITMTNFTMDRGRTYPFSITQCTAFGGTTPGDCDSSEFKVEDITLSNVHGSVNSSTVAVMQCSEAAGGCDGIKIEDVVVENLSSSANATMPNAYKYLCSNVESPASFECTGNVTSNPGGS</sequence>
<protein>
    <submittedName>
        <fullName evidence="12">Alpha-L-rhamnosidase rgxB</fullName>
    </submittedName>
</protein>
<evidence type="ECO:0000256" key="5">
    <source>
        <dbReference type="ARBA" id="ARBA00022737"/>
    </source>
</evidence>
<keyword evidence="7" id="KW-0325">Glycoprotein</keyword>
<keyword evidence="3" id="KW-0964">Secreted</keyword>
<dbReference type="GO" id="GO:0005576">
    <property type="term" value="C:extracellular region"/>
    <property type="evidence" value="ECO:0007669"/>
    <property type="project" value="UniProtKB-SubCell"/>
</dbReference>
<evidence type="ECO:0000256" key="6">
    <source>
        <dbReference type="ARBA" id="ARBA00022801"/>
    </source>
</evidence>
<comment type="caution">
    <text evidence="12">The sequence shown here is derived from an EMBL/GenBank/DDBJ whole genome shotgun (WGS) entry which is preliminary data.</text>
</comment>
<dbReference type="Proteomes" id="UP000660729">
    <property type="component" value="Unassembled WGS sequence"/>
</dbReference>
<dbReference type="PANTHER" id="PTHR31736:SF8">
    <property type="entry name" value="PUTATIVE (AFU_ORTHOLOGUE AFUA_7G06410)-RELATED"/>
    <property type="match status" value="1"/>
</dbReference>
<evidence type="ECO:0000313" key="13">
    <source>
        <dbReference type="Proteomes" id="UP000660729"/>
    </source>
</evidence>
<keyword evidence="13" id="KW-1185">Reference proteome</keyword>
<keyword evidence="9" id="KW-0961">Cell wall biogenesis/degradation</keyword>
<evidence type="ECO:0000256" key="10">
    <source>
        <dbReference type="RuleBase" id="RU361169"/>
    </source>
</evidence>
<evidence type="ECO:0000256" key="4">
    <source>
        <dbReference type="ARBA" id="ARBA00022729"/>
    </source>
</evidence>
<dbReference type="PANTHER" id="PTHR31736">
    <property type="match status" value="1"/>
</dbReference>
<evidence type="ECO:0000256" key="2">
    <source>
        <dbReference type="ARBA" id="ARBA00008834"/>
    </source>
</evidence>
<evidence type="ECO:0000256" key="8">
    <source>
        <dbReference type="ARBA" id="ARBA00023295"/>
    </source>
</evidence>
<dbReference type="InterPro" id="IPR000743">
    <property type="entry name" value="Glyco_hydro_28"/>
</dbReference>
<keyword evidence="6 10" id="KW-0378">Hydrolase</keyword>
<dbReference type="GO" id="GO:0071555">
    <property type="term" value="P:cell wall organization"/>
    <property type="evidence" value="ECO:0007669"/>
    <property type="project" value="UniProtKB-KW"/>
</dbReference>
<dbReference type="AlphaFoldDB" id="A0A8H6RWQ0"/>
<reference evidence="12" key="1">
    <citation type="submission" date="2020-04" db="EMBL/GenBank/DDBJ databases">
        <title>Draft genome resource of the tomato pathogen Pseudocercospora fuligena.</title>
        <authorList>
            <person name="Zaccaron A."/>
        </authorList>
    </citation>
    <scope>NUCLEOTIDE SEQUENCE</scope>
    <source>
        <strain evidence="12">PF001</strain>
    </source>
</reference>
<name>A0A8H6RWQ0_9PEZI</name>
<keyword evidence="4 11" id="KW-0732">Signal</keyword>
<dbReference type="Pfam" id="PF00295">
    <property type="entry name" value="Glyco_hydro_28"/>
    <property type="match status" value="1"/>
</dbReference>
<comment type="similarity">
    <text evidence="2 10">Belongs to the glycosyl hydrolase 28 family.</text>
</comment>
<dbReference type="OrthoDB" id="187139at2759"/>
<accession>A0A8H6RWQ0</accession>
<gene>
    <name evidence="12" type="ORF">HII31_00604</name>
</gene>
<keyword evidence="5" id="KW-0677">Repeat</keyword>
<proteinExistence type="inferred from homology"/>
<dbReference type="SUPFAM" id="SSF51126">
    <property type="entry name" value="Pectin lyase-like"/>
    <property type="match status" value="1"/>
</dbReference>
<comment type="subcellular location">
    <subcellularLocation>
        <location evidence="1">Secreted</location>
    </subcellularLocation>
</comment>
<dbReference type="SMART" id="SM00710">
    <property type="entry name" value="PbH1"/>
    <property type="match status" value="5"/>
</dbReference>
<evidence type="ECO:0000256" key="11">
    <source>
        <dbReference type="SAM" id="SignalP"/>
    </source>
</evidence>
<feature type="signal peptide" evidence="11">
    <location>
        <begin position="1"/>
        <end position="23"/>
    </location>
</feature>
<dbReference type="InterPro" id="IPR006626">
    <property type="entry name" value="PbH1"/>
</dbReference>
<organism evidence="12 13">
    <name type="scientific">Pseudocercospora fuligena</name>
    <dbReference type="NCBI Taxonomy" id="685502"/>
    <lineage>
        <taxon>Eukaryota</taxon>
        <taxon>Fungi</taxon>
        <taxon>Dikarya</taxon>
        <taxon>Ascomycota</taxon>
        <taxon>Pezizomycotina</taxon>
        <taxon>Dothideomycetes</taxon>
        <taxon>Dothideomycetidae</taxon>
        <taxon>Mycosphaerellales</taxon>
        <taxon>Mycosphaerellaceae</taxon>
        <taxon>Pseudocercospora</taxon>
    </lineage>
</organism>
<evidence type="ECO:0000313" key="12">
    <source>
        <dbReference type="EMBL" id="KAF7198248.1"/>
    </source>
</evidence>
<evidence type="ECO:0000256" key="3">
    <source>
        <dbReference type="ARBA" id="ARBA00022525"/>
    </source>
</evidence>
<evidence type="ECO:0000256" key="9">
    <source>
        <dbReference type="ARBA" id="ARBA00023316"/>
    </source>
</evidence>
<dbReference type="GO" id="GO:0045490">
    <property type="term" value="P:pectin catabolic process"/>
    <property type="evidence" value="ECO:0007669"/>
    <property type="project" value="UniProtKB-ARBA"/>
</dbReference>
<dbReference type="InterPro" id="IPR012334">
    <property type="entry name" value="Pectin_lyas_fold"/>
</dbReference>
<dbReference type="GO" id="GO:0004650">
    <property type="term" value="F:polygalacturonase activity"/>
    <property type="evidence" value="ECO:0007669"/>
    <property type="project" value="InterPro"/>
</dbReference>
<evidence type="ECO:0000256" key="7">
    <source>
        <dbReference type="ARBA" id="ARBA00023180"/>
    </source>
</evidence>
<keyword evidence="8 10" id="KW-0326">Glycosidase</keyword>